<dbReference type="GO" id="GO:0080120">
    <property type="term" value="P:CAAX-box protein maturation"/>
    <property type="evidence" value="ECO:0007669"/>
    <property type="project" value="UniProtKB-ARBA"/>
</dbReference>
<dbReference type="PANTHER" id="PTHR36435">
    <property type="entry name" value="SLR1288 PROTEIN"/>
    <property type="match status" value="1"/>
</dbReference>
<accession>A0A4R8UX84</accession>
<keyword evidence="4" id="KW-0482">Metalloprotease</keyword>
<feature type="region of interest" description="Disordered" evidence="1">
    <location>
        <begin position="141"/>
        <end position="172"/>
    </location>
</feature>
<keyword evidence="2" id="KW-1133">Transmembrane helix</keyword>
<dbReference type="PANTHER" id="PTHR36435:SF1">
    <property type="entry name" value="CAAX AMINO TERMINAL PROTEASE FAMILY PROTEIN"/>
    <property type="match status" value="1"/>
</dbReference>
<keyword evidence="2" id="KW-0812">Transmembrane</keyword>
<evidence type="ECO:0000259" key="3">
    <source>
        <dbReference type="Pfam" id="PF02517"/>
    </source>
</evidence>
<evidence type="ECO:0000313" key="5">
    <source>
        <dbReference type="Proteomes" id="UP000298173"/>
    </source>
</evidence>
<keyword evidence="2" id="KW-0472">Membrane</keyword>
<evidence type="ECO:0000256" key="2">
    <source>
        <dbReference type="SAM" id="Phobius"/>
    </source>
</evidence>
<dbReference type="Proteomes" id="UP000298173">
    <property type="component" value="Unassembled WGS sequence"/>
</dbReference>
<protein>
    <submittedName>
        <fullName evidence="4">CPBP family intramembrane metalloprotease</fullName>
    </submittedName>
</protein>
<comment type="caution">
    <text evidence="4">The sequence shown here is derived from an EMBL/GenBank/DDBJ whole genome shotgun (WGS) entry which is preliminary data.</text>
</comment>
<dbReference type="OrthoDB" id="2222521at2"/>
<dbReference type="GO" id="GO:0004175">
    <property type="term" value="F:endopeptidase activity"/>
    <property type="evidence" value="ECO:0007669"/>
    <property type="project" value="UniProtKB-ARBA"/>
</dbReference>
<sequence>MIGVGFVEELIFRGFLFQAILAKKTVLRAIYLSGITFGLGHIVNLLRGYSGFDQLIQLVAAIVIGIALGYVVAITRSILPVVLFHILFNISGALTTHDVVWERPRSAPSSPSTMPSALVSRAGPRARSASVFDVGRRMRASSIPAITSPPRSSNAEASPSGEQTTLAQTCIP</sequence>
<proteinExistence type="predicted"/>
<evidence type="ECO:0000256" key="1">
    <source>
        <dbReference type="SAM" id="MobiDB-lite"/>
    </source>
</evidence>
<evidence type="ECO:0000313" key="4">
    <source>
        <dbReference type="EMBL" id="TFB72524.1"/>
    </source>
</evidence>
<feature type="transmembrane region" description="Helical" evidence="2">
    <location>
        <begin position="25"/>
        <end position="43"/>
    </location>
</feature>
<dbReference type="GO" id="GO:0006508">
    <property type="term" value="P:proteolysis"/>
    <property type="evidence" value="ECO:0007669"/>
    <property type="project" value="UniProtKB-KW"/>
</dbReference>
<dbReference type="GO" id="GO:0008237">
    <property type="term" value="F:metallopeptidase activity"/>
    <property type="evidence" value="ECO:0007669"/>
    <property type="project" value="UniProtKB-KW"/>
</dbReference>
<dbReference type="AlphaFoldDB" id="A0A4R8UX84"/>
<dbReference type="EMBL" id="SOEY01000019">
    <property type="protein sequence ID" value="TFB72524.1"/>
    <property type="molecule type" value="Genomic_DNA"/>
</dbReference>
<gene>
    <name evidence="4" type="ORF">E3O06_09315</name>
</gene>
<keyword evidence="5" id="KW-1185">Reference proteome</keyword>
<feature type="compositionally biased region" description="Polar residues" evidence="1">
    <location>
        <begin position="149"/>
        <end position="172"/>
    </location>
</feature>
<feature type="transmembrane region" description="Helical" evidence="2">
    <location>
        <begin position="55"/>
        <end position="72"/>
    </location>
</feature>
<dbReference type="Pfam" id="PF02517">
    <property type="entry name" value="Rce1-like"/>
    <property type="match status" value="1"/>
</dbReference>
<feature type="domain" description="CAAX prenyl protease 2/Lysostaphin resistance protein A-like" evidence="3">
    <location>
        <begin position="2"/>
        <end position="90"/>
    </location>
</feature>
<dbReference type="InterPro" id="IPR052710">
    <property type="entry name" value="CAAX_protease"/>
</dbReference>
<keyword evidence="4" id="KW-0378">Hydrolase</keyword>
<reference evidence="4 5" key="1">
    <citation type="submission" date="2019-03" db="EMBL/GenBank/DDBJ databases">
        <title>Genomics of glacier-inhabiting Cryobacterium strains.</title>
        <authorList>
            <person name="Liu Q."/>
            <person name="Xin Y.-H."/>
        </authorList>
    </citation>
    <scope>NUCLEOTIDE SEQUENCE [LARGE SCALE GENOMIC DNA]</scope>
    <source>
        <strain evidence="4 5">HLT2-23</strain>
    </source>
</reference>
<dbReference type="InterPro" id="IPR003675">
    <property type="entry name" value="Rce1/LyrA-like_dom"/>
</dbReference>
<keyword evidence="4" id="KW-0645">Protease</keyword>
<organism evidence="4 5">
    <name type="scientific">Cryobacterium glaciale</name>
    <dbReference type="NCBI Taxonomy" id="1259145"/>
    <lineage>
        <taxon>Bacteria</taxon>
        <taxon>Bacillati</taxon>
        <taxon>Actinomycetota</taxon>
        <taxon>Actinomycetes</taxon>
        <taxon>Micrococcales</taxon>
        <taxon>Microbacteriaceae</taxon>
        <taxon>Cryobacterium</taxon>
    </lineage>
</organism>
<name>A0A4R8UX84_9MICO</name>